<evidence type="ECO:0000256" key="6">
    <source>
        <dbReference type="ARBA" id="ARBA00026072"/>
    </source>
</evidence>
<dbReference type="EMBL" id="CP112932">
    <property type="protein sequence ID" value="WPY00557.1"/>
    <property type="molecule type" value="Genomic_DNA"/>
</dbReference>
<dbReference type="NCBIfam" id="TIGR01396">
    <property type="entry name" value="FlgB"/>
    <property type="match status" value="1"/>
</dbReference>
<evidence type="ECO:0000256" key="3">
    <source>
        <dbReference type="ARBA" id="ARBA00014376"/>
    </source>
</evidence>
<name>A0ABZ0UR85_9RICK</name>
<dbReference type="PROSITE" id="PS00588">
    <property type="entry name" value="FLAGELLA_BB_ROD"/>
    <property type="match status" value="1"/>
</dbReference>
<keyword evidence="9" id="KW-0966">Cell projection</keyword>
<sequence length="171" mass="18943">MLALDVLSNKRYVLGFVAIAVLLILFISIPKHAFAQSNKNPNTTNELLRSYLKLTSFKHKILANNVANINTPGYKANEVATPQKSEDLQNVAKSRKLRLTTTSNKHLAGYNQQDNNFAVNKLRDPDELKPNGNNVSLSQQLTKISQNQINYDTALQAYKSSSGLITSVLGK</sequence>
<proteinExistence type="inferred from homology"/>
<protein>
    <recommendedName>
        <fullName evidence="3">Flagellar basal body rod protein FlgB</fullName>
    </recommendedName>
</protein>
<comment type="function">
    <text evidence="5">Structural component of flagellum, the bacterial motility apparatus. Part of the rod structure of flagellar basal body.</text>
</comment>
<dbReference type="Proteomes" id="UP001326613">
    <property type="component" value="Chromosome"/>
</dbReference>
<keyword evidence="4" id="KW-0975">Bacterial flagellum</keyword>
<evidence type="ECO:0000256" key="4">
    <source>
        <dbReference type="ARBA" id="ARBA00023143"/>
    </source>
</evidence>
<dbReference type="Pfam" id="PF00460">
    <property type="entry name" value="Flg_bb_rod"/>
    <property type="match status" value="1"/>
</dbReference>
<feature type="domain" description="Flagellar basal body rod protein N-terminal" evidence="8">
    <location>
        <begin position="60"/>
        <end position="75"/>
    </location>
</feature>
<comment type="subunit">
    <text evidence="6">The basal body constitutes a major portion of the flagellar organelle and consists of a number of rings mounted on a central rod. In Gram-negative bacteria, at least four rings, L, P, S and M are present, whereas Gram-positive bacteria lack the L and P rings. The rod consists of about 26 subunits of FlgG in the distal portion, and FlgB, FlgC and FlgF build up the proximal portion of the rod with about 6 subunits each. Rod assembly occurs by export via the flagellum-specific pathway of its constituent proteins and by their incorporation into the rod structure in the probable order of FlgB, FlgC, FlgF and FlgG. Another protein, FliE, also assembles onto the stable rod structure.</text>
</comment>
<feature type="transmembrane region" description="Helical" evidence="7">
    <location>
        <begin position="12"/>
        <end position="29"/>
    </location>
</feature>
<evidence type="ECO:0000256" key="7">
    <source>
        <dbReference type="SAM" id="Phobius"/>
    </source>
</evidence>
<evidence type="ECO:0000256" key="5">
    <source>
        <dbReference type="ARBA" id="ARBA00024934"/>
    </source>
</evidence>
<keyword evidence="10" id="KW-1185">Reference proteome</keyword>
<evidence type="ECO:0000313" key="10">
    <source>
        <dbReference type="Proteomes" id="UP001326613"/>
    </source>
</evidence>
<gene>
    <name evidence="9" type="ORF">Trichorick_00438</name>
</gene>
<dbReference type="InterPro" id="IPR001444">
    <property type="entry name" value="Flag_bb_rod_N"/>
</dbReference>
<keyword evidence="9" id="KW-0282">Flagellum</keyword>
<evidence type="ECO:0000313" key="9">
    <source>
        <dbReference type="EMBL" id="WPY00557.1"/>
    </source>
</evidence>
<dbReference type="InterPro" id="IPR006300">
    <property type="entry name" value="FlgB"/>
</dbReference>
<dbReference type="InterPro" id="IPR019776">
    <property type="entry name" value="Flagellar_basal_body_rod_CS"/>
</dbReference>
<organism evidence="9 10">
    <name type="scientific">Candidatus Trichorickettsia mobilis</name>
    <dbReference type="NCBI Taxonomy" id="1346319"/>
    <lineage>
        <taxon>Bacteria</taxon>
        <taxon>Pseudomonadati</taxon>
        <taxon>Pseudomonadota</taxon>
        <taxon>Alphaproteobacteria</taxon>
        <taxon>Rickettsiales</taxon>
        <taxon>Rickettsiaceae</taxon>
        <taxon>Rickettsieae</taxon>
        <taxon>Candidatus Trichorickettsia</taxon>
    </lineage>
</organism>
<evidence type="ECO:0000256" key="2">
    <source>
        <dbReference type="ARBA" id="ARBA00009677"/>
    </source>
</evidence>
<keyword evidence="9" id="KW-0969">Cilium</keyword>
<comment type="similarity">
    <text evidence="2">Belongs to the flagella basal body rod proteins family.</text>
</comment>
<comment type="subcellular location">
    <subcellularLocation>
        <location evidence="1">Bacterial flagellum basal body</location>
    </subcellularLocation>
</comment>
<evidence type="ECO:0000259" key="8">
    <source>
        <dbReference type="Pfam" id="PF00460"/>
    </source>
</evidence>
<evidence type="ECO:0000256" key="1">
    <source>
        <dbReference type="ARBA" id="ARBA00004117"/>
    </source>
</evidence>
<keyword evidence="7" id="KW-0472">Membrane</keyword>
<keyword evidence="7" id="KW-0812">Transmembrane</keyword>
<reference evidence="9 10" key="1">
    <citation type="submission" date="2022-10" db="EMBL/GenBank/DDBJ databases">
        <title>Host association and intracellularity evolved multiple times independently in the Rickettsiales.</title>
        <authorList>
            <person name="Castelli M."/>
            <person name="Nardi T."/>
            <person name="Gammuto L."/>
            <person name="Bellinzona G."/>
            <person name="Sabaneyeva E."/>
            <person name="Potekhin A."/>
            <person name="Serra V."/>
            <person name="Petroni G."/>
            <person name="Sassera D."/>
        </authorList>
    </citation>
    <scope>NUCLEOTIDE SEQUENCE [LARGE SCALE GENOMIC DNA]</scope>
    <source>
        <strain evidence="9 10">Kr 154-4</strain>
    </source>
</reference>
<accession>A0ABZ0UR85</accession>
<dbReference type="RefSeq" id="WP_323738613.1">
    <property type="nucleotide sequence ID" value="NZ_CP112932.1"/>
</dbReference>
<keyword evidence="7" id="KW-1133">Transmembrane helix</keyword>